<dbReference type="EMBL" id="MU393427">
    <property type="protein sequence ID" value="KAI4869901.1"/>
    <property type="molecule type" value="Genomic_DNA"/>
</dbReference>
<reference evidence="1 2" key="1">
    <citation type="journal article" date="2022" name="New Phytol.">
        <title>Ecological generalism drives hyperdiversity of secondary metabolite gene clusters in xylarialean endophytes.</title>
        <authorList>
            <person name="Franco M.E.E."/>
            <person name="Wisecaver J.H."/>
            <person name="Arnold A.E."/>
            <person name="Ju Y.M."/>
            <person name="Slot J.C."/>
            <person name="Ahrendt S."/>
            <person name="Moore L.P."/>
            <person name="Eastman K.E."/>
            <person name="Scott K."/>
            <person name="Konkel Z."/>
            <person name="Mondo S.J."/>
            <person name="Kuo A."/>
            <person name="Hayes R.D."/>
            <person name="Haridas S."/>
            <person name="Andreopoulos B."/>
            <person name="Riley R."/>
            <person name="LaButti K."/>
            <person name="Pangilinan J."/>
            <person name="Lipzen A."/>
            <person name="Amirebrahimi M."/>
            <person name="Yan J."/>
            <person name="Adam C."/>
            <person name="Keymanesh K."/>
            <person name="Ng V."/>
            <person name="Louie K."/>
            <person name="Northen T."/>
            <person name="Drula E."/>
            <person name="Henrissat B."/>
            <person name="Hsieh H.M."/>
            <person name="Youens-Clark K."/>
            <person name="Lutzoni F."/>
            <person name="Miadlikowska J."/>
            <person name="Eastwood D.C."/>
            <person name="Hamelin R.C."/>
            <person name="Grigoriev I.V."/>
            <person name="U'Ren J.M."/>
        </authorList>
    </citation>
    <scope>NUCLEOTIDE SEQUENCE [LARGE SCALE GENOMIC DNA]</scope>
    <source>
        <strain evidence="1 2">CBS 119005</strain>
    </source>
</reference>
<evidence type="ECO:0000313" key="1">
    <source>
        <dbReference type="EMBL" id="KAI4869901.1"/>
    </source>
</evidence>
<proteinExistence type="predicted"/>
<sequence length="383" mass="41744">MFGSILSNNLRARSTHTFATLSSPCLYFVSPRLVSSLTIATWRNRKLEEPKRTRSFKTCCTKLEAEPQRRSFSSSHIMAAPPANLTEAVVAAMKTLFPEELADSAWDNTGLLLGQAPLSSPEPKNETGGTVLLTNDLTSAVVDEALQEGAKMIICYHPVIFRPLKSLTTKDPMQTLLLRLAAERISVYCPHTAMDAASGGLNDWLCDILLGGERQLELKRTVAQPITRPLPEGHQGAGYGRAVELSRPVSLQSLLKRLSAGLGNQQYMMVALPAAASGDLTETRETITKVAVCAGSGADVLKDTDAQVLVTGEMAHHYALRHTQLGQAVVAVLHSNSERRYLEARLKPMLEVELETTAYGNTRVLVSKADHDPFEIVDVRDLA</sequence>
<keyword evidence="2" id="KW-1185">Reference proteome</keyword>
<name>A0ACB9ZE43_9PEZI</name>
<accession>A0ACB9ZE43</accession>
<evidence type="ECO:0000313" key="2">
    <source>
        <dbReference type="Proteomes" id="UP001497700"/>
    </source>
</evidence>
<organism evidence="1 2">
    <name type="scientific">Hypoxylon rubiginosum</name>
    <dbReference type="NCBI Taxonomy" id="110542"/>
    <lineage>
        <taxon>Eukaryota</taxon>
        <taxon>Fungi</taxon>
        <taxon>Dikarya</taxon>
        <taxon>Ascomycota</taxon>
        <taxon>Pezizomycotina</taxon>
        <taxon>Sordariomycetes</taxon>
        <taxon>Xylariomycetidae</taxon>
        <taxon>Xylariales</taxon>
        <taxon>Hypoxylaceae</taxon>
        <taxon>Hypoxylon</taxon>
    </lineage>
</organism>
<dbReference type="Proteomes" id="UP001497700">
    <property type="component" value="Unassembled WGS sequence"/>
</dbReference>
<protein>
    <submittedName>
        <fullName evidence="1">NGG1p interacting factor 3</fullName>
    </submittedName>
</protein>
<gene>
    <name evidence="1" type="ORF">F4820DRAFT_343452</name>
</gene>
<comment type="caution">
    <text evidence="1">The sequence shown here is derived from an EMBL/GenBank/DDBJ whole genome shotgun (WGS) entry which is preliminary data.</text>
</comment>